<dbReference type="InterPro" id="IPR050987">
    <property type="entry name" value="AtrR-like"/>
</dbReference>
<evidence type="ECO:0000256" key="2">
    <source>
        <dbReference type="ARBA" id="ARBA00022723"/>
    </source>
</evidence>
<evidence type="ECO:0000256" key="1">
    <source>
        <dbReference type="ARBA" id="ARBA00004123"/>
    </source>
</evidence>
<dbReference type="EMBL" id="JAZAVJ010000024">
    <property type="protein sequence ID" value="KAK7421174.1"/>
    <property type="molecule type" value="Genomic_DNA"/>
</dbReference>
<accession>A0ABR1HK34</accession>
<protein>
    <recommendedName>
        <fullName evidence="8">Transcription factor domain-containing protein</fullName>
    </recommendedName>
</protein>
<comment type="caution">
    <text evidence="6">The sequence shown here is derived from an EMBL/GenBank/DDBJ whole genome shotgun (WGS) entry which is preliminary data.</text>
</comment>
<comment type="subcellular location">
    <subcellularLocation>
        <location evidence="1">Nucleus</location>
    </subcellularLocation>
</comment>
<sequence>MAESLNALSCKTCKLKKDMADRSITALANSPLSTILQRLEKVEEHVTSLHPVPPSPDTGTNAPSASVGELPRRAKVRHEAGYFNSTSSSPASAVSLNILSAGTNTPRTCGSSSPLADLDIAAVLVEAVGQVQRLRLQGIAKATLTAGITIPPELAKDWIRSMDHLVLLRGDLKTSVLTLPVFSDYFTHMRADAFLSLVDSKLIMLIPDIIDFPQVHLDAALLIVYYGVLYHGCNLPATLTNNVDHTKYARQIYICCLRSLPSWQREATGTTTDFIAALFMARAAAECFDYDLSWQLFRQVCEYAHGLNMHNLDSGEGFNFSSDSKCDSDRKGFWELIQVELFFRLLYNKPPTLTGSLSSWRVNLPWLSPGSQPDMDEVPTVTFLVSSRITFVLTQFFHLLEETSTQDILPRIEMLCGEIEDLFQDWQMEEWLQKAQDNDIHSWMLTDVVMTGYTAIIFMLRKYNILESSSPSPVSSDQDVPSSPFAVRASRHILIIIDRLLVNFAISETVSIIVGFFQAFIPYACLASNIVRSSNPGSLVSDMELLDRISESITNLSHKERDFMPLARALQGVNRELRKWVEQDISGSDRTGSMGEYC</sequence>
<reference evidence="6 7" key="1">
    <citation type="journal article" date="2025" name="Microbiol. Resour. Announc.">
        <title>Draft genome sequences for Neonectria magnoliae and Neonectria punicea, canker pathogens of Liriodendron tulipifera and Acer saccharum in West Virginia.</title>
        <authorList>
            <person name="Petronek H.M."/>
            <person name="Kasson M.T."/>
            <person name="Metheny A.M."/>
            <person name="Stauder C.M."/>
            <person name="Lovett B."/>
            <person name="Lynch S.C."/>
            <person name="Garnas J.R."/>
            <person name="Kasson L.R."/>
            <person name="Stajich J.E."/>
        </authorList>
    </citation>
    <scope>NUCLEOTIDE SEQUENCE [LARGE SCALE GENOMIC DNA]</scope>
    <source>
        <strain evidence="6 7">NRRL 64653</strain>
    </source>
</reference>
<keyword evidence="7" id="KW-1185">Reference proteome</keyword>
<dbReference type="PANTHER" id="PTHR46910:SF3">
    <property type="entry name" value="HALOTOLERANCE PROTEIN 9-RELATED"/>
    <property type="match status" value="1"/>
</dbReference>
<keyword evidence="4" id="KW-0539">Nucleus</keyword>
<evidence type="ECO:0000313" key="7">
    <source>
        <dbReference type="Proteomes" id="UP001498476"/>
    </source>
</evidence>
<dbReference type="Proteomes" id="UP001498476">
    <property type="component" value="Unassembled WGS sequence"/>
</dbReference>
<dbReference type="PANTHER" id="PTHR46910">
    <property type="entry name" value="TRANSCRIPTION FACTOR PDR1"/>
    <property type="match status" value="1"/>
</dbReference>
<keyword evidence="2" id="KW-0479">Metal-binding</keyword>
<proteinExistence type="predicted"/>
<evidence type="ECO:0008006" key="8">
    <source>
        <dbReference type="Google" id="ProtNLM"/>
    </source>
</evidence>
<name>A0ABR1HK34_9HYPO</name>
<keyword evidence="3" id="KW-0238">DNA-binding</keyword>
<feature type="region of interest" description="Disordered" evidence="5">
    <location>
        <begin position="46"/>
        <end position="70"/>
    </location>
</feature>
<gene>
    <name evidence="6" type="ORF">QQX98_002303</name>
</gene>
<evidence type="ECO:0000313" key="6">
    <source>
        <dbReference type="EMBL" id="KAK7421174.1"/>
    </source>
</evidence>
<evidence type="ECO:0000256" key="4">
    <source>
        <dbReference type="ARBA" id="ARBA00023242"/>
    </source>
</evidence>
<evidence type="ECO:0000256" key="5">
    <source>
        <dbReference type="SAM" id="MobiDB-lite"/>
    </source>
</evidence>
<evidence type="ECO:0000256" key="3">
    <source>
        <dbReference type="ARBA" id="ARBA00023125"/>
    </source>
</evidence>
<dbReference type="CDD" id="cd12148">
    <property type="entry name" value="fungal_TF_MHR"/>
    <property type="match status" value="1"/>
</dbReference>
<organism evidence="6 7">
    <name type="scientific">Neonectria punicea</name>
    <dbReference type="NCBI Taxonomy" id="979145"/>
    <lineage>
        <taxon>Eukaryota</taxon>
        <taxon>Fungi</taxon>
        <taxon>Dikarya</taxon>
        <taxon>Ascomycota</taxon>
        <taxon>Pezizomycotina</taxon>
        <taxon>Sordariomycetes</taxon>
        <taxon>Hypocreomycetidae</taxon>
        <taxon>Hypocreales</taxon>
        <taxon>Nectriaceae</taxon>
        <taxon>Neonectria</taxon>
    </lineage>
</organism>